<feature type="domain" description="Peptidase S53 activation" evidence="2">
    <location>
        <begin position="51"/>
        <end position="127"/>
    </location>
</feature>
<accession>A0A8H5AU36</accession>
<organism evidence="3 4">
    <name type="scientific">Psilocybe cf. subviscida</name>
    <dbReference type="NCBI Taxonomy" id="2480587"/>
    <lineage>
        <taxon>Eukaryota</taxon>
        <taxon>Fungi</taxon>
        <taxon>Dikarya</taxon>
        <taxon>Basidiomycota</taxon>
        <taxon>Agaricomycotina</taxon>
        <taxon>Agaricomycetes</taxon>
        <taxon>Agaricomycetidae</taxon>
        <taxon>Agaricales</taxon>
        <taxon>Agaricineae</taxon>
        <taxon>Strophariaceae</taxon>
        <taxon>Psilocybe</taxon>
    </lineage>
</organism>
<dbReference type="SUPFAM" id="SSF54897">
    <property type="entry name" value="Protease propeptides/inhibitors"/>
    <property type="match status" value="1"/>
</dbReference>
<dbReference type="CDD" id="cd11377">
    <property type="entry name" value="Pro-peptidase_S53"/>
    <property type="match status" value="1"/>
</dbReference>
<comment type="caution">
    <text evidence="3">The sequence shown here is derived from an EMBL/GenBank/DDBJ whole genome shotgun (WGS) entry which is preliminary data.</text>
</comment>
<proteinExistence type="predicted"/>
<dbReference type="GO" id="GO:0004175">
    <property type="term" value="F:endopeptidase activity"/>
    <property type="evidence" value="ECO:0007669"/>
    <property type="project" value="TreeGrafter"/>
</dbReference>
<dbReference type="InterPro" id="IPR050819">
    <property type="entry name" value="Tripeptidyl-peptidase_I"/>
</dbReference>
<keyword evidence="4" id="KW-1185">Reference proteome</keyword>
<gene>
    <name evidence="3" type="ORF">D9619_008188</name>
</gene>
<dbReference type="Proteomes" id="UP000567179">
    <property type="component" value="Unassembled WGS sequence"/>
</dbReference>
<name>A0A8H5AU36_9AGAR</name>
<keyword evidence="1" id="KW-0732">Signal</keyword>
<dbReference type="GO" id="GO:0008240">
    <property type="term" value="F:tripeptidyl-peptidase activity"/>
    <property type="evidence" value="ECO:0007669"/>
    <property type="project" value="TreeGrafter"/>
</dbReference>
<feature type="signal peptide" evidence="1">
    <location>
        <begin position="1"/>
        <end position="26"/>
    </location>
</feature>
<dbReference type="Pfam" id="PF09286">
    <property type="entry name" value="Pro-kuma_activ"/>
    <property type="match status" value="1"/>
</dbReference>
<dbReference type="InterPro" id="IPR015366">
    <property type="entry name" value="S53_propep"/>
</dbReference>
<dbReference type="AlphaFoldDB" id="A0A8H5AU36"/>
<dbReference type="PANTHER" id="PTHR14218:SF19">
    <property type="entry name" value="SERINE PROTEASE AORO, PUTATIVE (AFU_ORTHOLOGUE AFUA_6G10250)-RELATED"/>
    <property type="match status" value="1"/>
</dbReference>
<evidence type="ECO:0000313" key="4">
    <source>
        <dbReference type="Proteomes" id="UP000567179"/>
    </source>
</evidence>
<evidence type="ECO:0000259" key="2">
    <source>
        <dbReference type="Pfam" id="PF09286"/>
    </source>
</evidence>
<dbReference type="EMBL" id="JAACJJ010000057">
    <property type="protein sequence ID" value="KAF5310893.1"/>
    <property type="molecule type" value="Genomic_DNA"/>
</dbReference>
<dbReference type="GO" id="GO:0006508">
    <property type="term" value="P:proteolysis"/>
    <property type="evidence" value="ECO:0007669"/>
    <property type="project" value="TreeGrafter"/>
</dbReference>
<dbReference type="OrthoDB" id="409122at2759"/>
<reference evidence="3 4" key="1">
    <citation type="journal article" date="2020" name="ISME J.">
        <title>Uncovering the hidden diversity of litter-decomposition mechanisms in mushroom-forming fungi.</title>
        <authorList>
            <person name="Floudas D."/>
            <person name="Bentzer J."/>
            <person name="Ahren D."/>
            <person name="Johansson T."/>
            <person name="Persson P."/>
            <person name="Tunlid A."/>
        </authorList>
    </citation>
    <scope>NUCLEOTIDE SEQUENCE [LARGE SCALE GENOMIC DNA]</scope>
    <source>
        <strain evidence="3 4">CBS 101986</strain>
    </source>
</reference>
<dbReference type="PANTHER" id="PTHR14218">
    <property type="entry name" value="PROTEASE S8 TRIPEPTIDYL PEPTIDASE I CLN2"/>
    <property type="match status" value="1"/>
</dbReference>
<protein>
    <recommendedName>
        <fullName evidence="2">Peptidase S53 activation domain-containing protein</fullName>
    </recommendedName>
</protein>
<feature type="chain" id="PRO_5034946353" description="Peptidase S53 activation domain-containing protein" evidence="1">
    <location>
        <begin position="27"/>
        <end position="129"/>
    </location>
</feature>
<sequence length="129" mass="14599">MFTTNNMYWKPLLLICLLAQLSYTLGIHRCFDGSDTATRIHERRVLHDADSWVDSHKLEGTTLLPLRIALKQQNLHTLSEHLMTVSNPSSPGYGQHWSHQDLVDAFALSSDAHDTVKAWLLEAGLQSFT</sequence>
<evidence type="ECO:0000256" key="1">
    <source>
        <dbReference type="SAM" id="SignalP"/>
    </source>
</evidence>
<evidence type="ECO:0000313" key="3">
    <source>
        <dbReference type="EMBL" id="KAF5310893.1"/>
    </source>
</evidence>